<evidence type="ECO:0000259" key="1">
    <source>
        <dbReference type="Pfam" id="PF02036"/>
    </source>
</evidence>
<reference evidence="2" key="1">
    <citation type="journal article" date="2021" name="Open Biol.">
        <title>Shared evolutionary footprints suggest mitochondrial oxidative damage underlies multiple complex I losses in fungi.</title>
        <authorList>
            <person name="Schikora-Tamarit M.A."/>
            <person name="Marcet-Houben M."/>
            <person name="Nosek J."/>
            <person name="Gabaldon T."/>
        </authorList>
    </citation>
    <scope>NUCLEOTIDE SEQUENCE</scope>
    <source>
        <strain evidence="2">CBS6341</strain>
    </source>
</reference>
<sequence length="123" mass="13745">MVFKSDEGFKQIEQVLSTNESLAKDLVKKTKAIIVFTVKNKQSETKHWKLDLKSSSPTLKRLDKVETGDLNISLNDLDFKRLVDGKANSQKLFLSGKLKVKGDLTKASSIESILKAIKPKAKL</sequence>
<dbReference type="InterPro" id="IPR003033">
    <property type="entry name" value="SCP2_sterol-bd_dom"/>
</dbReference>
<dbReference type="AlphaFoldDB" id="A0A9P8PNW5"/>
<dbReference type="Pfam" id="PF02036">
    <property type="entry name" value="SCP2"/>
    <property type="match status" value="1"/>
</dbReference>
<proteinExistence type="predicted"/>
<organism evidence="2 3">
    <name type="scientific">Wickerhamomyces mucosus</name>
    <dbReference type="NCBI Taxonomy" id="1378264"/>
    <lineage>
        <taxon>Eukaryota</taxon>
        <taxon>Fungi</taxon>
        <taxon>Dikarya</taxon>
        <taxon>Ascomycota</taxon>
        <taxon>Saccharomycotina</taxon>
        <taxon>Saccharomycetes</taxon>
        <taxon>Phaffomycetales</taxon>
        <taxon>Wickerhamomycetaceae</taxon>
        <taxon>Wickerhamomyces</taxon>
    </lineage>
</organism>
<dbReference type="PANTHER" id="PTHR10094">
    <property type="entry name" value="STEROL CARRIER PROTEIN 2 SCP-2 FAMILY PROTEIN"/>
    <property type="match status" value="1"/>
</dbReference>
<dbReference type="Gene3D" id="3.30.1050.10">
    <property type="entry name" value="SCP2 sterol-binding domain"/>
    <property type="match status" value="1"/>
</dbReference>
<dbReference type="PANTHER" id="PTHR10094:SF25">
    <property type="entry name" value="SCP2 STEROL-BINDING DOMAIN-CONTAINING PROTEIN 1"/>
    <property type="match status" value="1"/>
</dbReference>
<comment type="caution">
    <text evidence="2">The sequence shown here is derived from an EMBL/GenBank/DDBJ whole genome shotgun (WGS) entry which is preliminary data.</text>
</comment>
<evidence type="ECO:0000313" key="3">
    <source>
        <dbReference type="Proteomes" id="UP000769528"/>
    </source>
</evidence>
<evidence type="ECO:0000313" key="2">
    <source>
        <dbReference type="EMBL" id="KAH3674925.1"/>
    </source>
</evidence>
<feature type="domain" description="SCP2" evidence="1">
    <location>
        <begin position="13"/>
        <end position="115"/>
    </location>
</feature>
<dbReference type="EMBL" id="JAEUBF010000790">
    <property type="protein sequence ID" value="KAH3674925.1"/>
    <property type="molecule type" value="Genomic_DNA"/>
</dbReference>
<keyword evidence="3" id="KW-1185">Reference proteome</keyword>
<reference evidence="2" key="2">
    <citation type="submission" date="2021-01" db="EMBL/GenBank/DDBJ databases">
        <authorList>
            <person name="Schikora-Tamarit M.A."/>
        </authorList>
    </citation>
    <scope>NUCLEOTIDE SEQUENCE</scope>
    <source>
        <strain evidence="2">CBS6341</strain>
    </source>
</reference>
<protein>
    <recommendedName>
        <fullName evidence="1">SCP2 domain-containing protein</fullName>
    </recommendedName>
</protein>
<dbReference type="Proteomes" id="UP000769528">
    <property type="component" value="Unassembled WGS sequence"/>
</dbReference>
<accession>A0A9P8PNW5</accession>
<dbReference type="InterPro" id="IPR036527">
    <property type="entry name" value="SCP2_sterol-bd_dom_sf"/>
</dbReference>
<dbReference type="OrthoDB" id="10265837at2759"/>
<dbReference type="GO" id="GO:0005829">
    <property type="term" value="C:cytosol"/>
    <property type="evidence" value="ECO:0007669"/>
    <property type="project" value="TreeGrafter"/>
</dbReference>
<dbReference type="SUPFAM" id="SSF55718">
    <property type="entry name" value="SCP-like"/>
    <property type="match status" value="1"/>
</dbReference>
<gene>
    <name evidence="2" type="ORF">WICMUC_002945</name>
</gene>
<name>A0A9P8PNW5_9ASCO</name>